<evidence type="ECO:0000256" key="2">
    <source>
        <dbReference type="ARBA" id="ARBA00023136"/>
    </source>
</evidence>
<dbReference type="RefSeq" id="WP_176724268.1">
    <property type="nucleotide sequence ID" value="NZ_BDFE01000020.1"/>
</dbReference>
<sequence>MKWFVRMMVLLWTLPVWASGDYFASDRQAIVEGLTAAPRVDSRGHEALRNVRTLRVCPSDKGTEMVEINVSDQVPRVQMRIQFATNADVLDRSSLPMLRELGAALHDSLLEGKPVRIAGHTDSDGDAGYNLELSLRRARRVADWLATHANIDARNFQIVALAKGFPWFPIPVQPTSGKTGGWRSVYCHPALRRICPKQSCLHRCPRKA</sequence>
<feature type="domain" description="OmpA-like" evidence="6">
    <location>
        <begin position="70"/>
        <end position="208"/>
    </location>
</feature>
<dbReference type="InterPro" id="IPR006665">
    <property type="entry name" value="OmpA-like"/>
</dbReference>
<keyword evidence="5" id="KW-0732">Signal</keyword>
<dbReference type="Gene3D" id="3.30.1330.60">
    <property type="entry name" value="OmpA-like domain"/>
    <property type="match status" value="1"/>
</dbReference>
<dbReference type="SUPFAM" id="SSF103088">
    <property type="entry name" value="OmpA-like"/>
    <property type="match status" value="1"/>
</dbReference>
<dbReference type="GO" id="GO:0009279">
    <property type="term" value="C:cell outer membrane"/>
    <property type="evidence" value="ECO:0007669"/>
    <property type="project" value="UniProtKB-SubCell"/>
</dbReference>
<dbReference type="STRING" id="1592317.DPF_2588"/>
<dbReference type="PANTHER" id="PTHR30329:SF21">
    <property type="entry name" value="LIPOPROTEIN YIAD-RELATED"/>
    <property type="match status" value="1"/>
</dbReference>
<proteinExistence type="predicted"/>
<feature type="chain" id="PRO_5008262405" evidence="5">
    <location>
        <begin position="19"/>
        <end position="208"/>
    </location>
</feature>
<keyword evidence="8" id="KW-1185">Reference proteome</keyword>
<accession>A0A194AIE3</accession>
<keyword evidence="2 4" id="KW-0472">Membrane</keyword>
<organism evidence="7 8">
    <name type="scientific">Desulfoplanes formicivorans</name>
    <dbReference type="NCBI Taxonomy" id="1592317"/>
    <lineage>
        <taxon>Bacteria</taxon>
        <taxon>Pseudomonadati</taxon>
        <taxon>Thermodesulfobacteriota</taxon>
        <taxon>Desulfovibrionia</taxon>
        <taxon>Desulfovibrionales</taxon>
        <taxon>Desulfoplanaceae</taxon>
        <taxon>Desulfoplanes</taxon>
    </lineage>
</organism>
<evidence type="ECO:0000313" key="7">
    <source>
        <dbReference type="EMBL" id="GAU09852.1"/>
    </source>
</evidence>
<protein>
    <submittedName>
        <fullName evidence="7">Membrane protein</fullName>
    </submittedName>
</protein>
<gene>
    <name evidence="7" type="ORF">DPF_2588</name>
</gene>
<evidence type="ECO:0000259" key="6">
    <source>
        <dbReference type="PROSITE" id="PS51123"/>
    </source>
</evidence>
<feature type="signal peptide" evidence="5">
    <location>
        <begin position="1"/>
        <end position="18"/>
    </location>
</feature>
<dbReference type="InterPro" id="IPR036737">
    <property type="entry name" value="OmpA-like_sf"/>
</dbReference>
<comment type="caution">
    <text evidence="7">The sequence shown here is derived from an EMBL/GenBank/DDBJ whole genome shotgun (WGS) entry which is preliminary data.</text>
</comment>
<dbReference type="Pfam" id="PF00691">
    <property type="entry name" value="OmpA"/>
    <property type="match status" value="1"/>
</dbReference>
<evidence type="ECO:0000313" key="8">
    <source>
        <dbReference type="Proteomes" id="UP000095200"/>
    </source>
</evidence>
<dbReference type="EMBL" id="BDFE01000020">
    <property type="protein sequence ID" value="GAU09852.1"/>
    <property type="molecule type" value="Genomic_DNA"/>
</dbReference>
<dbReference type="InterPro" id="IPR006664">
    <property type="entry name" value="OMP_bac"/>
</dbReference>
<comment type="subcellular location">
    <subcellularLocation>
        <location evidence="1">Cell outer membrane</location>
    </subcellularLocation>
</comment>
<evidence type="ECO:0000256" key="3">
    <source>
        <dbReference type="ARBA" id="ARBA00023237"/>
    </source>
</evidence>
<evidence type="ECO:0000256" key="1">
    <source>
        <dbReference type="ARBA" id="ARBA00004442"/>
    </source>
</evidence>
<dbReference type="CDD" id="cd07185">
    <property type="entry name" value="OmpA_C-like"/>
    <property type="match status" value="1"/>
</dbReference>
<keyword evidence="3" id="KW-0998">Cell outer membrane</keyword>
<dbReference type="PANTHER" id="PTHR30329">
    <property type="entry name" value="STATOR ELEMENT OF FLAGELLAR MOTOR COMPLEX"/>
    <property type="match status" value="1"/>
</dbReference>
<dbReference type="PRINTS" id="PR01021">
    <property type="entry name" value="OMPADOMAIN"/>
</dbReference>
<dbReference type="Proteomes" id="UP000095200">
    <property type="component" value="Unassembled WGS sequence"/>
</dbReference>
<evidence type="ECO:0000256" key="5">
    <source>
        <dbReference type="SAM" id="SignalP"/>
    </source>
</evidence>
<name>A0A194AIE3_9BACT</name>
<dbReference type="InterPro" id="IPR050330">
    <property type="entry name" value="Bact_OuterMem_StrucFunc"/>
</dbReference>
<dbReference type="AlphaFoldDB" id="A0A194AIE3"/>
<dbReference type="PROSITE" id="PS51123">
    <property type="entry name" value="OMPA_2"/>
    <property type="match status" value="1"/>
</dbReference>
<reference evidence="8" key="1">
    <citation type="submission" date="2016-06" db="EMBL/GenBank/DDBJ databases">
        <title>Draft genome sequence of Desulfoplanes formicivorans strain Pf12B.</title>
        <authorList>
            <person name="Watanabe M."/>
            <person name="Kojima H."/>
            <person name="Fukui M."/>
        </authorList>
    </citation>
    <scope>NUCLEOTIDE SEQUENCE [LARGE SCALE GENOMIC DNA]</scope>
    <source>
        <strain evidence="8">Pf12B</strain>
    </source>
</reference>
<evidence type="ECO:0000256" key="4">
    <source>
        <dbReference type="PROSITE-ProRule" id="PRU00473"/>
    </source>
</evidence>